<feature type="domain" description="Clp R" evidence="3">
    <location>
        <begin position="81"/>
        <end position="257"/>
    </location>
</feature>
<dbReference type="InterPro" id="IPR044217">
    <property type="entry name" value="CLPT1/2"/>
</dbReference>
<reference evidence="4 5" key="1">
    <citation type="journal article" date="2013" name="Proc. Natl. Acad. Sci. U.S.A.">
        <title>Fine-scale variation in meiotic recombination in Mimulus inferred from population shotgun sequencing.</title>
        <authorList>
            <person name="Hellsten U."/>
            <person name="Wright K.M."/>
            <person name="Jenkins J."/>
            <person name="Shu S."/>
            <person name="Yuan Y."/>
            <person name="Wessler S.R."/>
            <person name="Schmutz J."/>
            <person name="Willis J.H."/>
            <person name="Rokhsar D.S."/>
        </authorList>
    </citation>
    <scope>NUCLEOTIDE SEQUENCE [LARGE SCALE GENOMIC DNA]</scope>
    <source>
        <strain evidence="5">cv. DUN x IM62</strain>
    </source>
</reference>
<keyword evidence="5" id="KW-1185">Reference proteome</keyword>
<dbReference type="Gene3D" id="1.10.1780.10">
    <property type="entry name" value="Clp, N-terminal domain"/>
    <property type="match status" value="1"/>
</dbReference>
<dbReference type="PANTHER" id="PTHR47016:SF4">
    <property type="entry name" value="ATP-DEPENDENT CLP PROTEASE ATP-BINDING SUBUNIT CLPT2, CHLOROPLASTIC-LIKE"/>
    <property type="match status" value="1"/>
</dbReference>
<sequence length="260" mass="29407">MAARSLSATSLTRPEFKQFNPNKPSQDVLKTQWVGTISTTKLSLHSSNLRPFFTKRPLINATISFSLPTAKPERVSATEKIPKWSSKAIKAYAMGELEARKIKSPTTGTEAILMGILIEGGKMIIRCVFWLLCIRNCIFTQNEYKLDHIPHNLDDYVEFDTIRVEVRDEIFKMRGKPDMYFFSPEHPPLTEAAQTTLDWAIDEKLTSGENGEITTSHLLLGLWKQEESPGHQILVALGFNDDKAKELRSFISEPTFEGDS</sequence>
<accession>A0A022QSB1</accession>
<feature type="region of interest" description="Disordered" evidence="2">
    <location>
        <begin position="1"/>
        <end position="23"/>
    </location>
</feature>
<evidence type="ECO:0000259" key="3">
    <source>
        <dbReference type="PROSITE" id="PS51903"/>
    </source>
</evidence>
<dbReference type="InterPro" id="IPR004176">
    <property type="entry name" value="Clp_R_N"/>
</dbReference>
<protein>
    <recommendedName>
        <fullName evidence="3">Clp R domain-containing protein</fullName>
    </recommendedName>
</protein>
<evidence type="ECO:0000256" key="2">
    <source>
        <dbReference type="SAM" id="MobiDB-lite"/>
    </source>
</evidence>
<dbReference type="EMBL" id="KI631241">
    <property type="protein sequence ID" value="EYU29385.1"/>
    <property type="molecule type" value="Genomic_DNA"/>
</dbReference>
<evidence type="ECO:0000313" key="4">
    <source>
        <dbReference type="EMBL" id="EYU29385.1"/>
    </source>
</evidence>
<dbReference type="Proteomes" id="UP000030748">
    <property type="component" value="Unassembled WGS sequence"/>
</dbReference>
<dbReference type="STRING" id="4155.A0A022QSB1"/>
<keyword evidence="1" id="KW-0677">Repeat</keyword>
<name>A0A022QSB1_ERYGU</name>
<organism evidence="4 5">
    <name type="scientific">Erythranthe guttata</name>
    <name type="common">Yellow monkey flower</name>
    <name type="synonym">Mimulus guttatus</name>
    <dbReference type="NCBI Taxonomy" id="4155"/>
    <lineage>
        <taxon>Eukaryota</taxon>
        <taxon>Viridiplantae</taxon>
        <taxon>Streptophyta</taxon>
        <taxon>Embryophyta</taxon>
        <taxon>Tracheophyta</taxon>
        <taxon>Spermatophyta</taxon>
        <taxon>Magnoliopsida</taxon>
        <taxon>eudicotyledons</taxon>
        <taxon>Gunneridae</taxon>
        <taxon>Pentapetalae</taxon>
        <taxon>asterids</taxon>
        <taxon>lamiids</taxon>
        <taxon>Lamiales</taxon>
        <taxon>Phrymaceae</taxon>
        <taxon>Erythranthe</taxon>
    </lineage>
</organism>
<dbReference type="PROSITE" id="PS51903">
    <property type="entry name" value="CLP_R"/>
    <property type="match status" value="1"/>
</dbReference>
<evidence type="ECO:0000256" key="1">
    <source>
        <dbReference type="PROSITE-ProRule" id="PRU01251"/>
    </source>
</evidence>
<gene>
    <name evidence="4" type="ORF">MIMGU_mgv1a012145mg</name>
</gene>
<feature type="compositionally biased region" description="Polar residues" evidence="2">
    <location>
        <begin position="1"/>
        <end position="12"/>
    </location>
</feature>
<evidence type="ECO:0000313" key="5">
    <source>
        <dbReference type="Proteomes" id="UP000030748"/>
    </source>
</evidence>
<dbReference type="InterPro" id="IPR036628">
    <property type="entry name" value="Clp_N_dom_sf"/>
</dbReference>
<dbReference type="AlphaFoldDB" id="A0A022QSB1"/>
<dbReference type="PANTHER" id="PTHR47016">
    <property type="entry name" value="ATP-DEPENDENT CLP PROTEASE ATP-BINDING SUBUNIT CLPT1, CHLOROPLASTIC"/>
    <property type="match status" value="1"/>
</dbReference>
<proteinExistence type="predicted"/>